<keyword evidence="3" id="KW-1185">Reference proteome</keyword>
<dbReference type="InterPro" id="IPR033904">
    <property type="entry name" value="Trans_IPPS_HH"/>
</dbReference>
<dbReference type="SFLD" id="SFLDG01212">
    <property type="entry name" value="Phytoene_synthase_like"/>
    <property type="match status" value="1"/>
</dbReference>
<dbReference type="PROSITE" id="PS01044">
    <property type="entry name" value="SQUALEN_PHYTOEN_SYN_1"/>
    <property type="match status" value="1"/>
</dbReference>
<accession>A0A7X3FXA8</accession>
<dbReference type="Gene3D" id="1.10.600.10">
    <property type="entry name" value="Farnesyl Diphosphate Synthase"/>
    <property type="match status" value="1"/>
</dbReference>
<dbReference type="Pfam" id="PF00494">
    <property type="entry name" value="SQS_PSY"/>
    <property type="match status" value="1"/>
</dbReference>
<dbReference type="InterPro" id="IPR019845">
    <property type="entry name" value="Squalene/phytoene_synthase_CS"/>
</dbReference>
<sequence>MLPETDALTVPNHTPASSFGLAMRLLPAPRRAAMFGIYAFCRAVDDVADCPAPPRERRAALERWRADVDAAYAGTWAPRLRALAPHIAAYGLARADFHAVIDGMLMDAQDRPICAPPADTLDLYCDRVAAAVGRLSVRVFGLPADDGILLAHHLGRALQLTNILRDIDEDAAIGRAYVPRELLLAAGVEARVCAAGADDIAEHPALPRACADLAAQARRHYAAADFVLRRHRGSAARAPRLMGAVYAALLVRLAARGWGSPRAPVRLGRLAKVGILVRHALR</sequence>
<dbReference type="InterPro" id="IPR044843">
    <property type="entry name" value="Trans_IPPS_bact-type"/>
</dbReference>
<reference evidence="2 3" key="1">
    <citation type="submission" date="2019-12" db="EMBL/GenBank/DDBJ databases">
        <authorList>
            <person name="Li C."/>
            <person name="Zhao J."/>
        </authorList>
    </citation>
    <scope>NUCLEOTIDE SEQUENCE [LARGE SCALE GENOMIC DNA]</scope>
    <source>
        <strain evidence="2 3">NEAU-DD11</strain>
    </source>
</reference>
<organism evidence="2 3">
    <name type="scientific">Massilia cellulosiltytica</name>
    <dbReference type="NCBI Taxonomy" id="2683234"/>
    <lineage>
        <taxon>Bacteria</taxon>
        <taxon>Pseudomonadati</taxon>
        <taxon>Pseudomonadota</taxon>
        <taxon>Betaproteobacteria</taxon>
        <taxon>Burkholderiales</taxon>
        <taxon>Oxalobacteraceae</taxon>
        <taxon>Telluria group</taxon>
        <taxon>Massilia</taxon>
    </lineage>
</organism>
<keyword evidence="1 2" id="KW-0808">Transferase</keyword>
<dbReference type="PROSITE" id="PS01045">
    <property type="entry name" value="SQUALEN_PHYTOEN_SYN_2"/>
    <property type="match status" value="1"/>
</dbReference>
<dbReference type="SFLD" id="SFLDG01018">
    <property type="entry name" value="Squalene/Phytoene_Synthase_Lik"/>
    <property type="match status" value="1"/>
</dbReference>
<dbReference type="GO" id="GO:0051996">
    <property type="term" value="F:squalene synthase [NAD(P)H] activity"/>
    <property type="evidence" value="ECO:0007669"/>
    <property type="project" value="InterPro"/>
</dbReference>
<name>A0A7X3FXA8_9BURK</name>
<dbReference type="SFLD" id="SFLDS00005">
    <property type="entry name" value="Isoprenoid_Synthase_Type_I"/>
    <property type="match status" value="1"/>
</dbReference>
<proteinExistence type="predicted"/>
<evidence type="ECO:0000313" key="3">
    <source>
        <dbReference type="Proteomes" id="UP000443353"/>
    </source>
</evidence>
<evidence type="ECO:0000313" key="2">
    <source>
        <dbReference type="EMBL" id="MVW59745.1"/>
    </source>
</evidence>
<dbReference type="InterPro" id="IPR002060">
    <property type="entry name" value="Squ/phyt_synthse"/>
</dbReference>
<dbReference type="GO" id="GO:0016117">
    <property type="term" value="P:carotenoid biosynthetic process"/>
    <property type="evidence" value="ECO:0007669"/>
    <property type="project" value="InterPro"/>
</dbReference>
<dbReference type="RefSeq" id="WP_056124951.1">
    <property type="nucleotide sequence ID" value="NZ_WSES01000002.1"/>
</dbReference>
<dbReference type="SUPFAM" id="SSF48576">
    <property type="entry name" value="Terpenoid synthases"/>
    <property type="match status" value="1"/>
</dbReference>
<dbReference type="GO" id="GO:0004311">
    <property type="term" value="F:geranylgeranyl diphosphate synthase activity"/>
    <property type="evidence" value="ECO:0007669"/>
    <property type="project" value="InterPro"/>
</dbReference>
<dbReference type="AlphaFoldDB" id="A0A7X3FXA8"/>
<evidence type="ECO:0000256" key="1">
    <source>
        <dbReference type="ARBA" id="ARBA00022679"/>
    </source>
</evidence>
<dbReference type="EMBL" id="WSES01000002">
    <property type="protein sequence ID" value="MVW59745.1"/>
    <property type="molecule type" value="Genomic_DNA"/>
</dbReference>
<protein>
    <submittedName>
        <fullName evidence="2">Presqualene diphosphate synthase HpnD</fullName>
        <ecNumber evidence="2">2.5.1.103</ecNumber>
    </submittedName>
</protein>
<dbReference type="PANTHER" id="PTHR31480">
    <property type="entry name" value="BIFUNCTIONAL LYCOPENE CYCLASE/PHYTOENE SYNTHASE"/>
    <property type="match status" value="1"/>
</dbReference>
<dbReference type="NCBIfam" id="TIGR03465">
    <property type="entry name" value="HpnD"/>
    <property type="match status" value="1"/>
</dbReference>
<dbReference type="CDD" id="cd00683">
    <property type="entry name" value="Trans_IPPS_HH"/>
    <property type="match status" value="1"/>
</dbReference>
<dbReference type="InterPro" id="IPR008949">
    <property type="entry name" value="Isoprenoid_synthase_dom_sf"/>
</dbReference>
<gene>
    <name evidence="2" type="primary">hpnD</name>
    <name evidence="2" type="ORF">GPY61_07365</name>
</gene>
<comment type="caution">
    <text evidence="2">The sequence shown here is derived from an EMBL/GenBank/DDBJ whole genome shotgun (WGS) entry which is preliminary data.</text>
</comment>
<dbReference type="Proteomes" id="UP000443353">
    <property type="component" value="Unassembled WGS sequence"/>
</dbReference>
<dbReference type="EC" id="2.5.1.103" evidence="2"/>
<dbReference type="InterPro" id="IPR017828">
    <property type="entry name" value="SQ_synth_HpnD-like"/>
</dbReference>